<organism evidence="3 4">
    <name type="scientific">Actinocatenispora thailandica</name>
    <dbReference type="NCBI Taxonomy" id="227318"/>
    <lineage>
        <taxon>Bacteria</taxon>
        <taxon>Bacillati</taxon>
        <taxon>Actinomycetota</taxon>
        <taxon>Actinomycetes</taxon>
        <taxon>Micromonosporales</taxon>
        <taxon>Micromonosporaceae</taxon>
        <taxon>Actinocatenispora</taxon>
    </lineage>
</organism>
<name>A0A7R7DKQ0_9ACTN</name>
<sequence>MDEMTPVAYRVVGRRAETTDTVTLDLAPHRERLPDYRPGQFTMMYAFGVGEVPLSVAGGSDGTFRHTVRGVGAVTRALHALRDGDLVGLRGPFGTDWGVPAPAGTDLVLVGGGIGTAPLWPVVAHALADRSRYRHVTVLIGARTPADLLYAGSYRRLRRAGLDLQVTVDHADAGWAGRVGVVPGLVDTADFDPRHCLALVCGPEVMMRFTIRALLARGVPPGSIRLSMERTMRCGVGHCGHCQLGPLLLCRDGPVVGYPVAAPLLEVAQL</sequence>
<dbReference type="SUPFAM" id="SSF63380">
    <property type="entry name" value="Riboflavin synthase domain-like"/>
    <property type="match status" value="1"/>
</dbReference>
<dbReference type="InterPro" id="IPR012165">
    <property type="entry name" value="Cyt_c3_hydrogenase_gsu"/>
</dbReference>
<dbReference type="Gene3D" id="3.40.50.80">
    <property type="entry name" value="Nucleotide-binding domain of ferredoxin-NADP reductase (FNR) module"/>
    <property type="match status" value="1"/>
</dbReference>
<keyword evidence="1" id="KW-0408">Iron</keyword>
<dbReference type="EMBL" id="AP023355">
    <property type="protein sequence ID" value="BCJ33387.1"/>
    <property type="molecule type" value="Genomic_DNA"/>
</dbReference>
<dbReference type="GO" id="GO:0006221">
    <property type="term" value="P:pyrimidine nucleotide biosynthetic process"/>
    <property type="evidence" value="ECO:0007669"/>
    <property type="project" value="InterPro"/>
</dbReference>
<keyword evidence="1" id="KW-0001">2Fe-2S</keyword>
<dbReference type="PIRSF" id="PIRSF006816">
    <property type="entry name" value="Cyc3_hyd_g"/>
    <property type="match status" value="1"/>
</dbReference>
<evidence type="ECO:0000313" key="4">
    <source>
        <dbReference type="Proteomes" id="UP000611640"/>
    </source>
</evidence>
<feature type="binding site" evidence="1">
    <location>
        <position position="242"/>
    </location>
    <ligand>
        <name>[2Fe-2S] cluster</name>
        <dbReference type="ChEBI" id="CHEBI:190135"/>
    </ligand>
</feature>
<dbReference type="Gene3D" id="2.40.30.10">
    <property type="entry name" value="Translation factors"/>
    <property type="match status" value="1"/>
</dbReference>
<dbReference type="InterPro" id="IPR001433">
    <property type="entry name" value="OxRdtase_FAD/NAD-bd"/>
</dbReference>
<dbReference type="PANTHER" id="PTHR43513">
    <property type="entry name" value="DIHYDROOROTATE DEHYDROGENASE B (NAD(+)), ELECTRON TRANSFER SUBUNIT"/>
    <property type="match status" value="1"/>
</dbReference>
<accession>A0A7R7DKQ0</accession>
<feature type="domain" description="FAD-binding FR-type" evidence="2">
    <location>
        <begin position="4"/>
        <end position="99"/>
    </location>
</feature>
<keyword evidence="1" id="KW-0411">Iron-sulfur</keyword>
<feature type="binding site" evidence="1">
    <location>
        <position position="250"/>
    </location>
    <ligand>
        <name>[2Fe-2S] cluster</name>
        <dbReference type="ChEBI" id="CHEBI:190135"/>
    </ligand>
</feature>
<comment type="cofactor">
    <cofactor evidence="1">
        <name>[2Fe-2S] cluster</name>
        <dbReference type="ChEBI" id="CHEBI:190135"/>
    </cofactor>
    <text evidence="1">Binds 1 [2Fe-2S] cluster per subunit.</text>
</comment>
<dbReference type="InterPro" id="IPR017927">
    <property type="entry name" value="FAD-bd_FR_type"/>
</dbReference>
<dbReference type="GO" id="GO:0046872">
    <property type="term" value="F:metal ion binding"/>
    <property type="evidence" value="ECO:0007669"/>
    <property type="project" value="UniProtKB-KW"/>
</dbReference>
<dbReference type="InterPro" id="IPR017938">
    <property type="entry name" value="Riboflavin_synthase-like_b-brl"/>
</dbReference>
<dbReference type="InterPro" id="IPR039261">
    <property type="entry name" value="FNR_nucleotide-bd"/>
</dbReference>
<dbReference type="SUPFAM" id="SSF52343">
    <property type="entry name" value="Ferredoxin reductase-like, C-terminal NADP-linked domain"/>
    <property type="match status" value="1"/>
</dbReference>
<dbReference type="PANTHER" id="PTHR43513:SF3">
    <property type="entry name" value="DIHYDROOROTATE DEHYDROGENASE B (NAD(+)), ELECTRON TRANSFER SUBUNIT-RELATED"/>
    <property type="match status" value="1"/>
</dbReference>
<dbReference type="InterPro" id="IPR019480">
    <property type="entry name" value="Dihydroorotate_DH_Fe-S-bd"/>
</dbReference>
<gene>
    <name evidence="3" type="ORF">Athai_08900</name>
</gene>
<evidence type="ECO:0000313" key="3">
    <source>
        <dbReference type="EMBL" id="BCJ33387.1"/>
    </source>
</evidence>
<dbReference type="GO" id="GO:0050660">
    <property type="term" value="F:flavin adenine dinucleotide binding"/>
    <property type="evidence" value="ECO:0007669"/>
    <property type="project" value="InterPro"/>
</dbReference>
<reference evidence="3 4" key="1">
    <citation type="submission" date="2020-08" db="EMBL/GenBank/DDBJ databases">
        <title>Whole genome shotgun sequence of Actinocatenispora thailandica NBRC 105041.</title>
        <authorList>
            <person name="Komaki H."/>
            <person name="Tamura T."/>
        </authorList>
    </citation>
    <scope>NUCLEOTIDE SEQUENCE [LARGE SCALE GENOMIC DNA]</scope>
    <source>
        <strain evidence="3 4">NBRC 105041</strain>
    </source>
</reference>
<feature type="binding site" evidence="1">
    <location>
        <position position="234"/>
    </location>
    <ligand>
        <name>[2Fe-2S] cluster</name>
        <dbReference type="ChEBI" id="CHEBI:190135"/>
    </ligand>
</feature>
<dbReference type="PROSITE" id="PS51384">
    <property type="entry name" value="FAD_FR"/>
    <property type="match status" value="1"/>
</dbReference>
<dbReference type="KEGG" id="atl:Athai_08900"/>
<feature type="binding site" evidence="1">
    <location>
        <position position="239"/>
    </location>
    <ligand>
        <name>[2Fe-2S] cluster</name>
        <dbReference type="ChEBI" id="CHEBI:190135"/>
    </ligand>
</feature>
<dbReference type="Pfam" id="PF00175">
    <property type="entry name" value="NAD_binding_1"/>
    <property type="match status" value="1"/>
</dbReference>
<dbReference type="PRINTS" id="PR00406">
    <property type="entry name" value="CYTB5RDTASE"/>
</dbReference>
<evidence type="ECO:0000259" key="2">
    <source>
        <dbReference type="PROSITE" id="PS51384"/>
    </source>
</evidence>
<dbReference type="GO" id="GO:0051537">
    <property type="term" value="F:2 iron, 2 sulfur cluster binding"/>
    <property type="evidence" value="ECO:0007669"/>
    <property type="project" value="UniProtKB-KW"/>
</dbReference>
<dbReference type="Pfam" id="PF10418">
    <property type="entry name" value="DHODB_Fe-S_bind"/>
    <property type="match status" value="1"/>
</dbReference>
<proteinExistence type="predicted"/>
<dbReference type="AlphaFoldDB" id="A0A7R7DKQ0"/>
<dbReference type="InterPro" id="IPR050353">
    <property type="entry name" value="PyrK_electron_transfer"/>
</dbReference>
<evidence type="ECO:0000256" key="1">
    <source>
        <dbReference type="PIRSR" id="PIRSR006816-2"/>
    </source>
</evidence>
<dbReference type="GO" id="GO:0016491">
    <property type="term" value="F:oxidoreductase activity"/>
    <property type="evidence" value="ECO:0007669"/>
    <property type="project" value="InterPro"/>
</dbReference>
<dbReference type="Proteomes" id="UP000611640">
    <property type="component" value="Chromosome"/>
</dbReference>
<protein>
    <submittedName>
        <fullName evidence="3">Oxidoreductase</fullName>
    </submittedName>
</protein>
<dbReference type="CDD" id="cd06221">
    <property type="entry name" value="sulfite_reductase_like"/>
    <property type="match status" value="1"/>
</dbReference>
<keyword evidence="1" id="KW-0479">Metal-binding</keyword>
<keyword evidence="4" id="KW-1185">Reference proteome</keyword>
<dbReference type="RefSeq" id="WP_239156717.1">
    <property type="nucleotide sequence ID" value="NZ_AP023355.1"/>
</dbReference>